<dbReference type="Proteomes" id="UP000531251">
    <property type="component" value="Unassembled WGS sequence"/>
</dbReference>
<dbReference type="GO" id="GO:0004519">
    <property type="term" value="F:endonuclease activity"/>
    <property type="evidence" value="ECO:0007669"/>
    <property type="project" value="UniProtKB-KW"/>
</dbReference>
<name>A0A7X5XZJ5_9SPHN</name>
<feature type="coiled-coil region" evidence="1">
    <location>
        <begin position="37"/>
        <end position="74"/>
    </location>
</feature>
<protein>
    <submittedName>
        <fullName evidence="3">Putative flap endonuclease-1-like 5' DNA nuclease</fullName>
    </submittedName>
</protein>
<accession>A0A7X5XZJ5</accession>
<comment type="caution">
    <text evidence="3">The sequence shown here is derived from an EMBL/GenBank/DDBJ whole genome shotgun (WGS) entry which is preliminary data.</text>
</comment>
<evidence type="ECO:0000256" key="1">
    <source>
        <dbReference type="SAM" id="Coils"/>
    </source>
</evidence>
<gene>
    <name evidence="3" type="ORF">GGR89_001011</name>
</gene>
<keyword evidence="2" id="KW-1133">Transmembrane helix</keyword>
<sequence>MTDLPYTTPLQFIGLALALVAGWLLGLASSNAGRRWRERYEAERDAHQALREELATANTRIRDLEAANSRLERTIADRRPATPVADPAPTKRDSAVRSWFYGGTDVLARIRGIDEHRERQLNQLGIQHFRDIEELPRGDELPLEERLGLPHGTIVDERWREQAALLRAGETDEHARRFGHHA</sequence>
<keyword evidence="3" id="KW-0255">Endonuclease</keyword>
<evidence type="ECO:0000313" key="4">
    <source>
        <dbReference type="Proteomes" id="UP000531251"/>
    </source>
</evidence>
<keyword evidence="1" id="KW-0175">Coiled coil</keyword>
<evidence type="ECO:0000313" key="3">
    <source>
        <dbReference type="EMBL" id="NJB96711.1"/>
    </source>
</evidence>
<dbReference type="AlphaFoldDB" id="A0A7X5XZJ5"/>
<keyword evidence="3" id="KW-0378">Hydrolase</keyword>
<reference evidence="3 4" key="1">
    <citation type="submission" date="2020-03" db="EMBL/GenBank/DDBJ databases">
        <title>Genomic Encyclopedia of Type Strains, Phase IV (KMG-IV): sequencing the most valuable type-strain genomes for metagenomic binning, comparative biology and taxonomic classification.</title>
        <authorList>
            <person name="Goeker M."/>
        </authorList>
    </citation>
    <scope>NUCLEOTIDE SEQUENCE [LARGE SCALE GENOMIC DNA]</scope>
    <source>
        <strain evidence="3 4">DSM 7225</strain>
    </source>
</reference>
<keyword evidence="2" id="KW-0472">Membrane</keyword>
<feature type="transmembrane region" description="Helical" evidence="2">
    <location>
        <begin position="12"/>
        <end position="29"/>
    </location>
</feature>
<keyword evidence="3" id="KW-0540">Nuclease</keyword>
<keyword evidence="2" id="KW-0812">Transmembrane</keyword>
<keyword evidence="4" id="KW-1185">Reference proteome</keyword>
<organism evidence="3 4">
    <name type="scientific">Sphingomonas trueperi</name>
    <dbReference type="NCBI Taxonomy" id="53317"/>
    <lineage>
        <taxon>Bacteria</taxon>
        <taxon>Pseudomonadati</taxon>
        <taxon>Pseudomonadota</taxon>
        <taxon>Alphaproteobacteria</taxon>
        <taxon>Sphingomonadales</taxon>
        <taxon>Sphingomonadaceae</taxon>
        <taxon>Sphingomonas</taxon>
    </lineage>
</organism>
<dbReference type="RefSeq" id="WP_125972851.1">
    <property type="nucleotide sequence ID" value="NZ_BAAADY010000021.1"/>
</dbReference>
<dbReference type="EMBL" id="JAATJB010000002">
    <property type="protein sequence ID" value="NJB96711.1"/>
    <property type="molecule type" value="Genomic_DNA"/>
</dbReference>
<proteinExistence type="predicted"/>
<evidence type="ECO:0000256" key="2">
    <source>
        <dbReference type="SAM" id="Phobius"/>
    </source>
</evidence>